<reference evidence="1 2" key="1">
    <citation type="journal article" date="2012" name="Proc. Natl. Acad. Sci. U.S.A.">
        <title>Antigenic diversity is generated by distinct evolutionary mechanisms in African trypanosome species.</title>
        <authorList>
            <person name="Jackson A.P."/>
            <person name="Berry A."/>
            <person name="Aslett M."/>
            <person name="Allison H.C."/>
            <person name="Burton P."/>
            <person name="Vavrova-Anderson J."/>
            <person name="Brown R."/>
            <person name="Browne H."/>
            <person name="Corton N."/>
            <person name="Hauser H."/>
            <person name="Gamble J."/>
            <person name="Gilderthorp R."/>
            <person name="Marcello L."/>
            <person name="McQuillan J."/>
            <person name="Otto T.D."/>
            <person name="Quail M.A."/>
            <person name="Sanders M.J."/>
            <person name="van Tonder A."/>
            <person name="Ginger M.L."/>
            <person name="Field M.C."/>
            <person name="Barry J.D."/>
            <person name="Hertz-Fowler C."/>
            <person name="Berriman M."/>
        </authorList>
    </citation>
    <scope>NUCLEOTIDE SEQUENCE</scope>
    <source>
        <strain evidence="1 2">Y486</strain>
    </source>
</reference>
<protein>
    <submittedName>
        <fullName evidence="1">Uncharacterized protein</fullName>
    </submittedName>
</protein>
<accession>F9WNE2</accession>
<keyword evidence="2" id="KW-1185">Reference proteome</keyword>
<sequence length="168" mass="18986">MDNLALSVSSIVHRLENFSVPLLRSRTCALAVALGIPVAVFLHDTANYWMPTTWQVPILSWFRRRWLRNPEEKYADAMLARNVIIFLFVAMAVAEGTHYQAPVDYVSDRVCSTPARKALTECVLEKRRNAFAAAGEVIGEEGLNEANARQQRDTALHRRFLQESRAGN</sequence>
<dbReference type="VEuPathDB" id="TriTrypDB:TvY486_0017690"/>
<dbReference type="Proteomes" id="UP000009027">
    <property type="component" value="Unassembled WGS sequence"/>
</dbReference>
<dbReference type="OMA" id="VLSWFVR"/>
<name>F9WNE2_TRYVY</name>
<dbReference type="EMBL" id="CAEX01002514">
    <property type="protein sequence ID" value="CCD19060.1"/>
    <property type="molecule type" value="Genomic_DNA"/>
</dbReference>
<gene>
    <name evidence="1" type="ORF">TvY486_0017690</name>
</gene>
<organism evidence="1 2">
    <name type="scientific">Trypanosoma vivax (strain Y486)</name>
    <dbReference type="NCBI Taxonomy" id="1055687"/>
    <lineage>
        <taxon>Eukaryota</taxon>
        <taxon>Discoba</taxon>
        <taxon>Euglenozoa</taxon>
        <taxon>Kinetoplastea</taxon>
        <taxon>Metakinetoplastina</taxon>
        <taxon>Trypanosomatida</taxon>
        <taxon>Trypanosomatidae</taxon>
        <taxon>Trypanosoma</taxon>
        <taxon>Duttonella</taxon>
    </lineage>
</organism>
<dbReference type="AlphaFoldDB" id="F9WNE2"/>
<evidence type="ECO:0000313" key="1">
    <source>
        <dbReference type="EMBL" id="CCD19060.1"/>
    </source>
</evidence>
<evidence type="ECO:0000313" key="2">
    <source>
        <dbReference type="Proteomes" id="UP000009027"/>
    </source>
</evidence>
<proteinExistence type="predicted"/>